<dbReference type="EMBL" id="JABWDY010028153">
    <property type="protein sequence ID" value="KAF5187329.1"/>
    <property type="molecule type" value="Genomic_DNA"/>
</dbReference>
<name>A0A7J6VQH1_THATH</name>
<gene>
    <name evidence="1" type="ORF">FRX31_023084</name>
</gene>
<accession>A0A7J6VQH1</accession>
<sequence>MPVGSHPFTPHTSCLPVWNKVQEQVQWHFHQGIAAQAYQSLLPAMRTRLILTLLSKIPAIAA</sequence>
<protein>
    <submittedName>
        <fullName evidence="1">Uncharacterized protein</fullName>
    </submittedName>
</protein>
<dbReference type="Proteomes" id="UP000554482">
    <property type="component" value="Unassembled WGS sequence"/>
</dbReference>
<comment type="caution">
    <text evidence="1">The sequence shown here is derived from an EMBL/GenBank/DDBJ whole genome shotgun (WGS) entry which is preliminary data.</text>
</comment>
<proteinExistence type="predicted"/>
<evidence type="ECO:0000313" key="2">
    <source>
        <dbReference type="Proteomes" id="UP000554482"/>
    </source>
</evidence>
<reference evidence="1 2" key="1">
    <citation type="submission" date="2020-06" db="EMBL/GenBank/DDBJ databases">
        <title>Transcriptomic and genomic resources for Thalictrum thalictroides and T. hernandezii: Facilitating candidate gene discovery in an emerging model plant lineage.</title>
        <authorList>
            <person name="Arias T."/>
            <person name="Riano-Pachon D.M."/>
            <person name="Di Stilio V.S."/>
        </authorList>
    </citation>
    <scope>NUCLEOTIDE SEQUENCE [LARGE SCALE GENOMIC DNA]</scope>
    <source>
        <strain evidence="2">cv. WT478/WT964</strain>
        <tissue evidence="1">Leaves</tissue>
    </source>
</reference>
<evidence type="ECO:0000313" key="1">
    <source>
        <dbReference type="EMBL" id="KAF5187329.1"/>
    </source>
</evidence>
<organism evidence="1 2">
    <name type="scientific">Thalictrum thalictroides</name>
    <name type="common">Rue-anemone</name>
    <name type="synonym">Anemone thalictroides</name>
    <dbReference type="NCBI Taxonomy" id="46969"/>
    <lineage>
        <taxon>Eukaryota</taxon>
        <taxon>Viridiplantae</taxon>
        <taxon>Streptophyta</taxon>
        <taxon>Embryophyta</taxon>
        <taxon>Tracheophyta</taxon>
        <taxon>Spermatophyta</taxon>
        <taxon>Magnoliopsida</taxon>
        <taxon>Ranunculales</taxon>
        <taxon>Ranunculaceae</taxon>
        <taxon>Thalictroideae</taxon>
        <taxon>Thalictrum</taxon>
    </lineage>
</organism>
<keyword evidence="2" id="KW-1185">Reference proteome</keyword>
<dbReference type="AlphaFoldDB" id="A0A7J6VQH1"/>